<dbReference type="InterPro" id="IPR046347">
    <property type="entry name" value="bZIP_sf"/>
</dbReference>
<dbReference type="AlphaFoldDB" id="A0A3M7ERT5"/>
<reference evidence="5 6" key="1">
    <citation type="journal article" date="2018" name="BMC Genomics">
        <title>Genomic evidence for intraspecific hybridization in a clonal and extremely halotolerant yeast.</title>
        <authorList>
            <person name="Gostincar C."/>
            <person name="Stajich J.E."/>
            <person name="Zupancic J."/>
            <person name="Zalar P."/>
            <person name="Gunde-Cimerman N."/>
        </authorList>
    </citation>
    <scope>NUCLEOTIDE SEQUENCE [LARGE SCALE GENOMIC DNA]</scope>
    <source>
        <strain evidence="5 6">EXF-171</strain>
    </source>
</reference>
<feature type="compositionally biased region" description="Low complexity" evidence="3">
    <location>
        <begin position="330"/>
        <end position="344"/>
    </location>
</feature>
<comment type="subcellular location">
    <subcellularLocation>
        <location evidence="1">Nucleus</location>
    </subcellularLocation>
</comment>
<dbReference type="GO" id="GO:0000976">
    <property type="term" value="F:transcription cis-regulatory region binding"/>
    <property type="evidence" value="ECO:0007669"/>
    <property type="project" value="InterPro"/>
</dbReference>
<evidence type="ECO:0000256" key="2">
    <source>
        <dbReference type="ARBA" id="ARBA00023242"/>
    </source>
</evidence>
<feature type="region of interest" description="Disordered" evidence="3">
    <location>
        <begin position="46"/>
        <end position="117"/>
    </location>
</feature>
<feature type="domain" description="BZIP" evidence="4">
    <location>
        <begin position="106"/>
        <end position="120"/>
    </location>
</feature>
<dbReference type="Gene3D" id="1.20.5.170">
    <property type="match status" value="1"/>
</dbReference>
<proteinExistence type="predicted"/>
<dbReference type="Proteomes" id="UP000281468">
    <property type="component" value="Unassembled WGS sequence"/>
</dbReference>
<comment type="caution">
    <text evidence="5">The sequence shown here is derived from an EMBL/GenBank/DDBJ whole genome shotgun (WGS) entry which is preliminary data.</text>
</comment>
<evidence type="ECO:0000256" key="3">
    <source>
        <dbReference type="SAM" id="MobiDB-lite"/>
    </source>
</evidence>
<feature type="compositionally biased region" description="Polar residues" evidence="3">
    <location>
        <begin position="235"/>
        <end position="249"/>
    </location>
</feature>
<dbReference type="InterPro" id="IPR004827">
    <property type="entry name" value="bZIP"/>
</dbReference>
<keyword evidence="2" id="KW-0539">Nucleus</keyword>
<dbReference type="VEuPathDB" id="FungiDB:BTJ68_07570"/>
<dbReference type="SUPFAM" id="SSF57959">
    <property type="entry name" value="Leucine zipper domain"/>
    <property type="match status" value="1"/>
</dbReference>
<feature type="compositionally biased region" description="Low complexity" evidence="3">
    <location>
        <begin position="251"/>
        <end position="261"/>
    </location>
</feature>
<dbReference type="CDD" id="cd14688">
    <property type="entry name" value="bZIP_YAP"/>
    <property type="match status" value="1"/>
</dbReference>
<organism evidence="5 6">
    <name type="scientific">Hortaea werneckii</name>
    <name type="common">Black yeast</name>
    <name type="synonym">Cladosporium werneckii</name>
    <dbReference type="NCBI Taxonomy" id="91943"/>
    <lineage>
        <taxon>Eukaryota</taxon>
        <taxon>Fungi</taxon>
        <taxon>Dikarya</taxon>
        <taxon>Ascomycota</taxon>
        <taxon>Pezizomycotina</taxon>
        <taxon>Dothideomycetes</taxon>
        <taxon>Dothideomycetidae</taxon>
        <taxon>Mycosphaerellales</taxon>
        <taxon>Teratosphaeriaceae</taxon>
        <taxon>Hortaea</taxon>
    </lineage>
</organism>
<evidence type="ECO:0000256" key="1">
    <source>
        <dbReference type="ARBA" id="ARBA00004123"/>
    </source>
</evidence>
<dbReference type="PANTHER" id="PTHR40621">
    <property type="entry name" value="TRANSCRIPTION FACTOR KAPC-RELATED"/>
    <property type="match status" value="1"/>
</dbReference>
<evidence type="ECO:0000259" key="4">
    <source>
        <dbReference type="PROSITE" id="PS00036"/>
    </source>
</evidence>
<dbReference type="InterPro" id="IPR050936">
    <property type="entry name" value="AP-1-like"/>
</dbReference>
<feature type="compositionally biased region" description="Pro residues" evidence="3">
    <location>
        <begin position="187"/>
        <end position="207"/>
    </location>
</feature>
<feature type="compositionally biased region" description="Polar residues" evidence="3">
    <location>
        <begin position="80"/>
        <end position="89"/>
    </location>
</feature>
<protein>
    <recommendedName>
        <fullName evidence="4">BZIP domain-containing protein</fullName>
    </recommendedName>
</protein>
<name>A0A3M7ERT5_HORWE</name>
<dbReference type="GO" id="GO:0090575">
    <property type="term" value="C:RNA polymerase II transcription regulator complex"/>
    <property type="evidence" value="ECO:0007669"/>
    <property type="project" value="TreeGrafter"/>
</dbReference>
<feature type="non-terminal residue" evidence="5">
    <location>
        <position position="1"/>
    </location>
</feature>
<feature type="region of interest" description="Disordered" evidence="3">
    <location>
        <begin position="187"/>
        <end position="356"/>
    </location>
</feature>
<dbReference type="EMBL" id="QWIQ01000707">
    <property type="protein sequence ID" value="RMY79150.1"/>
    <property type="molecule type" value="Genomic_DNA"/>
</dbReference>
<evidence type="ECO:0000313" key="6">
    <source>
        <dbReference type="Proteomes" id="UP000281468"/>
    </source>
</evidence>
<sequence>SALLGRSNCLRPARSGVCGARAAATAAAVGGGTLQMGDRSVVDAQDDMAAASKIDGADAPVHEGTPTSSVESTPEHEMQDASSEQPSQPQKRKGGRKPIYATSEERKQRNRQAQAAFRERRTEYIKQLEAAIEQNKEALGNLQQSHRSAADECLMLRYKNSLLERILLEKGIDVQAELQLKTGSALLPPPGYLPPGMNPPPSQPAQPPLQRTAVERQHARRSGGPTFLPKLAPGQPSQDAGYQNTSPQGHPTPSSHASSPTNVSTRSPMAMHQGGMTPPTSSMLAQGQGQQYQPYGRSSQQPNAGYYQIPHQASPEFPRPNQQVPPSRYQGSMSSQSNGSHQSGNAPAQMATGHGGLGALGQASTYYPSPFQNHIDKLGNFGLSASMHYPTAYTPMDQRR</sequence>
<dbReference type="PROSITE" id="PS00036">
    <property type="entry name" value="BZIP_BASIC"/>
    <property type="match status" value="1"/>
</dbReference>
<accession>A0A3M7ERT5</accession>
<evidence type="ECO:0000313" key="5">
    <source>
        <dbReference type="EMBL" id="RMY79150.1"/>
    </source>
</evidence>
<gene>
    <name evidence="5" type="ORF">D0862_13238</name>
</gene>
<dbReference type="PANTHER" id="PTHR40621:SF9">
    <property type="entry name" value="MEAB PROTEIN"/>
    <property type="match status" value="1"/>
</dbReference>
<dbReference type="GO" id="GO:0001228">
    <property type="term" value="F:DNA-binding transcription activator activity, RNA polymerase II-specific"/>
    <property type="evidence" value="ECO:0007669"/>
    <property type="project" value="TreeGrafter"/>
</dbReference>
<feature type="compositionally biased region" description="Low complexity" evidence="3">
    <location>
        <begin position="286"/>
        <end position="302"/>
    </location>
</feature>